<organism evidence="2 3">
    <name type="scientific">Nitratidesulfovibrio liaohensis</name>
    <dbReference type="NCBI Taxonomy" id="2604158"/>
    <lineage>
        <taxon>Bacteria</taxon>
        <taxon>Pseudomonadati</taxon>
        <taxon>Thermodesulfobacteriota</taxon>
        <taxon>Desulfovibrionia</taxon>
        <taxon>Desulfovibrionales</taxon>
        <taxon>Desulfovibrionaceae</taxon>
        <taxon>Nitratidesulfovibrio</taxon>
    </lineage>
</organism>
<dbReference type="Pfam" id="PF07963">
    <property type="entry name" value="N_methyl"/>
    <property type="match status" value="1"/>
</dbReference>
<dbReference type="RefSeq" id="WP_309542547.1">
    <property type="nucleotide sequence ID" value="NZ_CP133659.1"/>
</dbReference>
<dbReference type="EMBL" id="CP133659">
    <property type="protein sequence ID" value="WMW66684.1"/>
    <property type="molecule type" value="Genomic_DNA"/>
</dbReference>
<feature type="transmembrane region" description="Helical" evidence="1">
    <location>
        <begin position="20"/>
        <end position="42"/>
    </location>
</feature>
<keyword evidence="1" id="KW-0812">Transmembrane</keyword>
<proteinExistence type="predicted"/>
<evidence type="ECO:0000313" key="3">
    <source>
        <dbReference type="Proteomes" id="UP001180616"/>
    </source>
</evidence>
<sequence length="156" mass="16748">MNPPTHPTDATPPPRTDRRAGFTLIEIIVTVVLVALVGLMMISVSGTALRGSAESLARTTTQAQLTDIIESMTADYRKLYATANDPISSIMGRIGTAGSTQTNNRYTTGSYTVQVNRRIRFTGSAPNFTEQADSSGDMLRVTIEVDGSTATTLFSR</sequence>
<accession>A0ABY9R4M1</accession>
<dbReference type="NCBIfam" id="TIGR02532">
    <property type="entry name" value="IV_pilin_GFxxxE"/>
    <property type="match status" value="1"/>
</dbReference>
<name>A0ABY9R4M1_9BACT</name>
<keyword evidence="3" id="KW-1185">Reference proteome</keyword>
<gene>
    <name evidence="2" type="ORF">KPS_001289</name>
</gene>
<dbReference type="PROSITE" id="PS00409">
    <property type="entry name" value="PROKAR_NTER_METHYL"/>
    <property type="match status" value="1"/>
</dbReference>
<keyword evidence="1" id="KW-0472">Membrane</keyword>
<evidence type="ECO:0000313" key="2">
    <source>
        <dbReference type="EMBL" id="WMW66684.1"/>
    </source>
</evidence>
<reference evidence="2" key="1">
    <citation type="submission" date="2023-09" db="EMBL/GenBank/DDBJ databases">
        <authorList>
            <consortium name="CW5 consortium"/>
            <person name="Lu C.-W."/>
        </authorList>
    </citation>
    <scope>NUCLEOTIDE SEQUENCE</scope>
    <source>
        <strain evidence="2">KPS</strain>
    </source>
</reference>
<keyword evidence="1" id="KW-1133">Transmembrane helix</keyword>
<protein>
    <submittedName>
        <fullName evidence="2">Prepilin-type N-terminal cleavage/methylation domain-containing protein</fullName>
    </submittedName>
</protein>
<dbReference type="InterPro" id="IPR012902">
    <property type="entry name" value="N_methyl_site"/>
</dbReference>
<evidence type="ECO:0000256" key="1">
    <source>
        <dbReference type="SAM" id="Phobius"/>
    </source>
</evidence>
<dbReference type="Proteomes" id="UP001180616">
    <property type="component" value="Chromosome"/>
</dbReference>